<sequence length="92" mass="10451">MMTSYSARTRRTSLRTRQGVQRILQGKSTDVPDVFGDQSPPTLSDVLETQEVIERRLNEIVDLVESRRGARQVSDKPFAATSDDVRRILCSR</sequence>
<accession>A0A5K7XCC4</accession>
<reference evidence="2" key="1">
    <citation type="submission" date="2019-10" db="EMBL/GenBank/DDBJ databases">
        <title>Lacipirellula parvula gen. nov., sp. nov., representing a lineage of planctomycetes widespread in freshwater anoxic habitats, and description of the family Lacipirellulaceae.</title>
        <authorList>
            <person name="Dedysh S.N."/>
            <person name="Kulichevskaya I.S."/>
            <person name="Beletsky A.V."/>
            <person name="Rakitin A.L."/>
            <person name="Mardanov A.V."/>
            <person name="Ivanova A.A."/>
            <person name="Saltykova V.X."/>
            <person name="Rijpstra W.I.C."/>
            <person name="Sinninghe Damste J.S."/>
            <person name="Ravin N.V."/>
        </authorList>
    </citation>
    <scope>NUCLEOTIDE SEQUENCE [LARGE SCALE GENOMIC DNA]</scope>
    <source>
        <strain evidence="2">PX69</strain>
    </source>
</reference>
<keyword evidence="2" id="KW-1185">Reference proteome</keyword>
<proteinExistence type="predicted"/>
<evidence type="ECO:0000313" key="2">
    <source>
        <dbReference type="Proteomes" id="UP000326837"/>
    </source>
</evidence>
<gene>
    <name evidence="1" type="ORF">PLANPX_1565</name>
</gene>
<dbReference type="AlphaFoldDB" id="A0A5K7XCC4"/>
<evidence type="ECO:0000313" key="1">
    <source>
        <dbReference type="EMBL" id="BBO31953.1"/>
    </source>
</evidence>
<name>A0A5K7XCC4_9BACT</name>
<dbReference type="Proteomes" id="UP000326837">
    <property type="component" value="Chromosome"/>
</dbReference>
<protein>
    <submittedName>
        <fullName evidence="1">Uncharacterized protein</fullName>
    </submittedName>
</protein>
<dbReference type="KEGG" id="lpav:PLANPX_1565"/>
<organism evidence="1 2">
    <name type="scientific">Lacipirellula parvula</name>
    <dbReference type="NCBI Taxonomy" id="2650471"/>
    <lineage>
        <taxon>Bacteria</taxon>
        <taxon>Pseudomonadati</taxon>
        <taxon>Planctomycetota</taxon>
        <taxon>Planctomycetia</taxon>
        <taxon>Pirellulales</taxon>
        <taxon>Lacipirellulaceae</taxon>
        <taxon>Lacipirellula</taxon>
    </lineage>
</organism>
<dbReference type="EMBL" id="AP021861">
    <property type="protein sequence ID" value="BBO31953.1"/>
    <property type="molecule type" value="Genomic_DNA"/>
</dbReference>